<dbReference type="AlphaFoldDB" id="A0AAE4AR32"/>
<name>A0AAE4AR32_9BACT</name>
<dbReference type="RefSeq" id="WP_307263224.1">
    <property type="nucleotide sequence ID" value="NZ_JAUSVL010000001.1"/>
</dbReference>
<sequence>MTDEFQAEFTLPELINQIEDSDQKIESQVIKIHNRHLFHRLTSERMLEEIMPREIELGASYHFISGGDVDSFSFLMWILRMQRVKKLLCSTWCMAKLDVQEFHRQIMLGRIGELSFYVGEIFPGSYPDEYAEICEVCKDTGGRVAVFRNHSKVMAGYGEKFAFAIESSANINTNPRTEQTVVTIDRRLADFYFEFYNGIVSFDKEEWR</sequence>
<dbReference type="Proteomes" id="UP001238163">
    <property type="component" value="Unassembled WGS sequence"/>
</dbReference>
<gene>
    <name evidence="1" type="ORF">J3R75_003134</name>
</gene>
<organism evidence="1 2">
    <name type="scientific">Oligosphaera ethanolica</name>
    <dbReference type="NCBI Taxonomy" id="760260"/>
    <lineage>
        <taxon>Bacteria</taxon>
        <taxon>Pseudomonadati</taxon>
        <taxon>Lentisphaerota</taxon>
        <taxon>Oligosphaeria</taxon>
        <taxon>Oligosphaerales</taxon>
        <taxon>Oligosphaeraceae</taxon>
        <taxon>Oligosphaera</taxon>
    </lineage>
</organism>
<accession>A0AAE4AR32</accession>
<proteinExistence type="predicted"/>
<evidence type="ECO:0000313" key="1">
    <source>
        <dbReference type="EMBL" id="MDQ0291027.1"/>
    </source>
</evidence>
<comment type="caution">
    <text evidence="1">The sequence shown here is derived from an EMBL/GenBank/DDBJ whole genome shotgun (WGS) entry which is preliminary data.</text>
</comment>
<protein>
    <submittedName>
        <fullName evidence="1">Uncharacterized protein</fullName>
    </submittedName>
</protein>
<evidence type="ECO:0000313" key="2">
    <source>
        <dbReference type="Proteomes" id="UP001238163"/>
    </source>
</evidence>
<keyword evidence="2" id="KW-1185">Reference proteome</keyword>
<dbReference type="EMBL" id="JAUSVL010000001">
    <property type="protein sequence ID" value="MDQ0291027.1"/>
    <property type="molecule type" value="Genomic_DNA"/>
</dbReference>
<reference evidence="1" key="1">
    <citation type="submission" date="2023-07" db="EMBL/GenBank/DDBJ databases">
        <title>Genomic Encyclopedia of Type Strains, Phase IV (KMG-IV): sequencing the most valuable type-strain genomes for metagenomic binning, comparative biology and taxonomic classification.</title>
        <authorList>
            <person name="Goeker M."/>
        </authorList>
    </citation>
    <scope>NUCLEOTIDE SEQUENCE</scope>
    <source>
        <strain evidence="1">DSM 24202</strain>
    </source>
</reference>